<sequence length="245" mass="26925">MSRAALCRQKKLHKARVVIRDIPSTQCLTETSARWMLSHKNGYARLPARMTFIRMASYRMNRDGLTTAKYAVVSRQAAPLYTKVVVDIGHNHKWHFANPQKLINAFPTNSTAHYTARSGDGGKRDATNTKVLKNAAMGGGSQNRVSAGSTLEFGRIVSWGPQPNAPAIPGRIASSLSDECRVTPRTRKNKESQSFQKRFASMADVVKRLVQVWTKDLAPCSVCGEYVGEACRADVAPSPGCECVN</sequence>
<name>A0A1V9XLU3_9ACAR</name>
<keyword evidence="2" id="KW-1185">Reference proteome</keyword>
<proteinExistence type="predicted"/>
<dbReference type="Gene3D" id="3.90.550.10">
    <property type="entry name" value="Spore Coat Polysaccharide Biosynthesis Protein SpsA, Chain A"/>
    <property type="match status" value="1"/>
</dbReference>
<comment type="caution">
    <text evidence="1">The sequence shown here is derived from an EMBL/GenBank/DDBJ whole genome shotgun (WGS) entry which is preliminary data.</text>
</comment>
<protein>
    <submittedName>
        <fullName evidence="1">Uncharacterized protein</fullName>
    </submittedName>
</protein>
<gene>
    <name evidence="1" type="ORF">BIW11_03415</name>
</gene>
<organism evidence="1 2">
    <name type="scientific">Tropilaelaps mercedesae</name>
    <dbReference type="NCBI Taxonomy" id="418985"/>
    <lineage>
        <taxon>Eukaryota</taxon>
        <taxon>Metazoa</taxon>
        <taxon>Ecdysozoa</taxon>
        <taxon>Arthropoda</taxon>
        <taxon>Chelicerata</taxon>
        <taxon>Arachnida</taxon>
        <taxon>Acari</taxon>
        <taxon>Parasitiformes</taxon>
        <taxon>Mesostigmata</taxon>
        <taxon>Gamasina</taxon>
        <taxon>Dermanyssoidea</taxon>
        <taxon>Laelapidae</taxon>
        <taxon>Tropilaelaps</taxon>
    </lineage>
</organism>
<dbReference type="AlphaFoldDB" id="A0A1V9XLU3"/>
<dbReference type="Proteomes" id="UP000192247">
    <property type="component" value="Unassembled WGS sequence"/>
</dbReference>
<accession>A0A1V9XLU3</accession>
<dbReference type="EMBL" id="MNPL01007914">
    <property type="protein sequence ID" value="OQR74480.1"/>
    <property type="molecule type" value="Genomic_DNA"/>
</dbReference>
<dbReference type="InterPro" id="IPR029044">
    <property type="entry name" value="Nucleotide-diphossugar_trans"/>
</dbReference>
<evidence type="ECO:0000313" key="2">
    <source>
        <dbReference type="Proteomes" id="UP000192247"/>
    </source>
</evidence>
<evidence type="ECO:0000313" key="1">
    <source>
        <dbReference type="EMBL" id="OQR74480.1"/>
    </source>
</evidence>
<dbReference type="InParanoid" id="A0A1V9XLU3"/>
<reference evidence="1 2" key="1">
    <citation type="journal article" date="2017" name="Gigascience">
        <title>Draft genome of the honey bee ectoparasitic mite, Tropilaelaps mercedesae, is shaped by the parasitic life history.</title>
        <authorList>
            <person name="Dong X."/>
            <person name="Armstrong S.D."/>
            <person name="Xia D."/>
            <person name="Makepeace B.L."/>
            <person name="Darby A.C."/>
            <person name="Kadowaki T."/>
        </authorList>
    </citation>
    <scope>NUCLEOTIDE SEQUENCE [LARGE SCALE GENOMIC DNA]</scope>
    <source>
        <strain evidence="1">Wuxi-XJTLU</strain>
    </source>
</reference>